<reference evidence="3 4" key="1">
    <citation type="submission" date="2018-05" db="EMBL/GenBank/DDBJ databases">
        <title>Complete genome sequence of Arcticibacterium luteifluviistationis SM1504T, a cytophagaceae bacterium isolated from Arctic surface seawater.</title>
        <authorList>
            <person name="Li Y."/>
            <person name="Qin Q.-L."/>
        </authorList>
    </citation>
    <scope>NUCLEOTIDE SEQUENCE [LARGE SCALE GENOMIC DNA]</scope>
    <source>
        <strain evidence="3 4">SM1504</strain>
    </source>
</reference>
<dbReference type="KEGG" id="als:DJ013_02275"/>
<dbReference type="OrthoDB" id="903507at2"/>
<feature type="signal peptide" evidence="1">
    <location>
        <begin position="1"/>
        <end position="17"/>
    </location>
</feature>
<gene>
    <name evidence="3" type="ORF">DJ013_02275</name>
</gene>
<dbReference type="InterPro" id="IPR026444">
    <property type="entry name" value="Secre_tail"/>
</dbReference>
<evidence type="ECO:0000313" key="3">
    <source>
        <dbReference type="EMBL" id="AWV97064.1"/>
    </source>
</evidence>
<feature type="domain" description="Secretion system C-terminal sorting" evidence="2">
    <location>
        <begin position="1344"/>
        <end position="1417"/>
    </location>
</feature>
<name>A0A2Z4G7B6_9BACT</name>
<protein>
    <recommendedName>
        <fullName evidence="2">Secretion system C-terminal sorting domain-containing protein</fullName>
    </recommendedName>
</protein>
<dbReference type="RefSeq" id="WP_111370166.1">
    <property type="nucleotide sequence ID" value="NZ_CP029480.1"/>
</dbReference>
<proteinExistence type="predicted"/>
<organism evidence="3 4">
    <name type="scientific">Arcticibacterium luteifluviistationis</name>
    <dbReference type="NCBI Taxonomy" id="1784714"/>
    <lineage>
        <taxon>Bacteria</taxon>
        <taxon>Pseudomonadati</taxon>
        <taxon>Bacteroidota</taxon>
        <taxon>Cytophagia</taxon>
        <taxon>Cytophagales</taxon>
        <taxon>Leadbetterellaceae</taxon>
        <taxon>Arcticibacterium</taxon>
    </lineage>
</organism>
<evidence type="ECO:0000256" key="1">
    <source>
        <dbReference type="SAM" id="SignalP"/>
    </source>
</evidence>
<feature type="chain" id="PRO_5016421321" description="Secretion system C-terminal sorting domain-containing protein" evidence="1">
    <location>
        <begin position="18"/>
        <end position="1419"/>
    </location>
</feature>
<dbReference type="Pfam" id="PF18962">
    <property type="entry name" value="Por_Secre_tail"/>
    <property type="match status" value="1"/>
</dbReference>
<evidence type="ECO:0000313" key="4">
    <source>
        <dbReference type="Proteomes" id="UP000249873"/>
    </source>
</evidence>
<keyword evidence="1" id="KW-0732">Signal</keyword>
<evidence type="ECO:0000259" key="2">
    <source>
        <dbReference type="Pfam" id="PF18962"/>
    </source>
</evidence>
<dbReference type="NCBIfam" id="TIGR04183">
    <property type="entry name" value="Por_Secre_tail"/>
    <property type="match status" value="1"/>
</dbReference>
<dbReference type="Proteomes" id="UP000249873">
    <property type="component" value="Chromosome"/>
</dbReference>
<keyword evidence="4" id="KW-1185">Reference proteome</keyword>
<accession>A0A2Z4G7B6</accession>
<dbReference type="EMBL" id="CP029480">
    <property type="protein sequence ID" value="AWV97064.1"/>
    <property type="molecule type" value="Genomic_DNA"/>
</dbReference>
<sequence length="1419" mass="158898">MKHIFILFFITSVVCHAQINNSVILDSYFYSYCPGATVEVKFKTKGTFNSDNEFVIELSDEEGGNFKELKRTDSISTKITIPENILYGEGYQIRVKATSPSVEGNRSNKFTIKSKPNAIISYPEGSPINPYKSINLNCKITGGSPYNIVLNDSSKYSLYDAQNDNNYLITKLVENDYVYEISEIRNECGLGTFSGQANIKSNPFGLIIKGLQQEYYICPGQKIIFSFSANGTINEDNSFKLRLKSTIGSYQKDIDVVENDSGFLESTLPLDLEDIKYFTIQLVASSPELYSDILVLRVPEKANVRNIYNGFSYYGGIPSLRVNISDGLPPYTISLSNGQTHYLTKENSEIPLIDFNEQDAFLSIKDQCGIIESRFHSINVSLPSFITIDSLPTRNYCVGDLLEVPITSNLNITSDTKFYFKLWGETIAYRPTIEAKLNGNKLSAIVPNIQGDNYTIMISSANPNYEHTLFNRRIRINQAPEASISIKSNPLYKWLELNPGKSFSPNLVKLDIDGKEHILNTIDFSYVFPNYRLKVNTQKNQTFTLKEVTNECGTAILKEETKTVINIIENPQNRHIIIGSLPKSSYCVGEQVAVNFEIQGDLKENEVIELYRTTDQQDFVIKLAESRQSPVRYTVSQNSYFNQEKIFLKISNSDIKSDERGLRVMTKPTVHFPILKTQLIKNEPLALKIGHEGSTPLEYTLNGLKRVIHSNSYSSINFTEIMYLYPKENITYKIESVKNACGNMETIVTDEVEIETSTSQLFFDDYNSSIISRICAGEILRVPYKGIYIKKDTKVFVELTDAEGLNFTKVPTYQEGNTLLVRIPEDLKHSSKYKVRMVAQNLEDTYYSEEKPLTILEHATGRISSKEGTDLVEINGKEQIALMFNFTGSPTYETIISNLYKETYNLDPTHRFSSYPSPATLNVNPTKRTNYTIKQLMNSCGFGEVSGTVTVAVKPYTEVVKLSTNNVCQNGKTTLDLNLFGDYLDDDLVLVNLYQFISEKLQLVKELTKFKAKDNGSIELLFPDEINAGQYFISADFEKNILNDVSISNYNRITVKSLPSLEISGNAVVNKGNSTFFNINAIGSGPINYELNDGTLGTLYSSGNSVIKVTPNASFTYSIKSASNDCGIALTSGVFRVTVNELSNNTIDLLQLSDNSFCPDETVSLAFELNGSFSDDNIFIAQISDNMGENFTDIADASTKQSPISFKLPSNLIPGNNYRFRVIATDNDVKSNTSPNPITISDVIQLKVSGPDFYIPGNPINVKIESSGSSSFYFTVTDSLSGGFISNNYITTNPYNFKLYPTQPTVYKFSGGNQCGSATFDGSNFLVVDLPLTSKTEPKVFIQVYPNPATNRVRVKTLNNLELNNISLFSQNGLNINLFPTSINQDEIEYDISGLNPGVYIFKVYQKDKILTSKFIINN</sequence>